<dbReference type="InterPro" id="IPR009668">
    <property type="entry name" value="RNA_pol-assoc_fac_A49-like"/>
</dbReference>
<gene>
    <name evidence="6" type="ORF">MKW94_024596</name>
</gene>
<evidence type="ECO:0000256" key="5">
    <source>
        <dbReference type="ARBA" id="ARBA00023242"/>
    </source>
</evidence>
<dbReference type="Pfam" id="PF06870">
    <property type="entry name" value="RNA_pol_I_A49"/>
    <property type="match status" value="1"/>
</dbReference>
<dbReference type="AlphaFoldDB" id="A0AA41VD14"/>
<evidence type="ECO:0000256" key="3">
    <source>
        <dbReference type="ARBA" id="ARBA00022478"/>
    </source>
</evidence>
<keyword evidence="5" id="KW-0539">Nucleus</keyword>
<evidence type="ECO:0000256" key="2">
    <source>
        <dbReference type="ARBA" id="ARBA00009430"/>
    </source>
</evidence>
<proteinExistence type="inferred from homology"/>
<organism evidence="6 7">
    <name type="scientific">Papaver nudicaule</name>
    <name type="common">Iceland poppy</name>
    <dbReference type="NCBI Taxonomy" id="74823"/>
    <lineage>
        <taxon>Eukaryota</taxon>
        <taxon>Viridiplantae</taxon>
        <taxon>Streptophyta</taxon>
        <taxon>Embryophyta</taxon>
        <taxon>Tracheophyta</taxon>
        <taxon>Spermatophyta</taxon>
        <taxon>Magnoliopsida</taxon>
        <taxon>Ranunculales</taxon>
        <taxon>Papaveraceae</taxon>
        <taxon>Papaveroideae</taxon>
        <taxon>Papaver</taxon>
    </lineage>
</organism>
<evidence type="ECO:0000256" key="4">
    <source>
        <dbReference type="ARBA" id="ARBA00023163"/>
    </source>
</evidence>
<reference evidence="6" key="1">
    <citation type="submission" date="2022-03" db="EMBL/GenBank/DDBJ databases">
        <title>A functionally conserved STORR gene fusion in Papaver species that diverged 16.8 million years ago.</title>
        <authorList>
            <person name="Catania T."/>
        </authorList>
    </citation>
    <scope>NUCLEOTIDE SEQUENCE</scope>
    <source>
        <strain evidence="6">S-191538</strain>
    </source>
</reference>
<dbReference type="GO" id="GO:0006351">
    <property type="term" value="P:DNA-templated transcription"/>
    <property type="evidence" value="ECO:0007669"/>
    <property type="project" value="InterPro"/>
</dbReference>
<dbReference type="EMBL" id="JAJJMA010196756">
    <property type="protein sequence ID" value="MCL7039017.1"/>
    <property type="molecule type" value="Genomic_DNA"/>
</dbReference>
<evidence type="ECO:0000313" key="7">
    <source>
        <dbReference type="Proteomes" id="UP001177140"/>
    </source>
</evidence>
<comment type="subcellular location">
    <subcellularLocation>
        <location evidence="1">Nucleus</location>
        <location evidence="1">Nucleolus</location>
    </subcellularLocation>
</comment>
<keyword evidence="3" id="KW-0240">DNA-directed RNA polymerase</keyword>
<dbReference type="GO" id="GO:0000428">
    <property type="term" value="C:DNA-directed RNA polymerase complex"/>
    <property type="evidence" value="ECO:0007669"/>
    <property type="project" value="UniProtKB-KW"/>
</dbReference>
<dbReference type="GO" id="GO:0005730">
    <property type="term" value="C:nucleolus"/>
    <property type="evidence" value="ECO:0007669"/>
    <property type="project" value="UniProtKB-SubCell"/>
</dbReference>
<dbReference type="PANTHER" id="PTHR14440">
    <property type="entry name" value="DNA-DIRECTED RNA POLYMERASE I SUBUNIT RPA49"/>
    <property type="match status" value="1"/>
</dbReference>
<protein>
    <recommendedName>
        <fullName evidence="8">DNA-directed RNA polymerase I subunit rpa49</fullName>
    </recommendedName>
</protein>
<sequence>MRDLTNAFGTKKANKQIKVRDSLNRKEDADTVKETQKKMTELKVNPVATPSDGSQPARNIPHHDILAETPEKAYPLDRIISKQEMDILKYDLEGTLLTDGRVSPDAYPVFVCNRVQKLKEIKDEAERQTLGVILLYMTHLIKFRDQQSIDHRASAKSHRVPEILYKKFSNKFLDEDSGKKKREASGPKNDLLVSHVLVLSLMADEYKSDQTDIARDLRMTMLKLRPHYLNLGCKMVGGGKGKIAQATLPVPLKFPPLEQRRRKKKRV</sequence>
<comment type="similarity">
    <text evidence="2">Belongs to the eukaryotic RPA49/POLR1E RNA polymerase subunit family.</text>
</comment>
<keyword evidence="4" id="KW-0804">Transcription</keyword>
<comment type="caution">
    <text evidence="6">The sequence shown here is derived from an EMBL/GenBank/DDBJ whole genome shotgun (WGS) entry which is preliminary data.</text>
</comment>
<evidence type="ECO:0000313" key="6">
    <source>
        <dbReference type="EMBL" id="MCL7039017.1"/>
    </source>
</evidence>
<name>A0AA41VD14_PAPNU</name>
<evidence type="ECO:0008006" key="8">
    <source>
        <dbReference type="Google" id="ProtNLM"/>
    </source>
</evidence>
<dbReference type="GO" id="GO:0003677">
    <property type="term" value="F:DNA binding"/>
    <property type="evidence" value="ECO:0007669"/>
    <property type="project" value="InterPro"/>
</dbReference>
<keyword evidence="7" id="KW-1185">Reference proteome</keyword>
<accession>A0AA41VD14</accession>
<dbReference type="Proteomes" id="UP001177140">
    <property type="component" value="Unassembled WGS sequence"/>
</dbReference>
<evidence type="ECO:0000256" key="1">
    <source>
        <dbReference type="ARBA" id="ARBA00004604"/>
    </source>
</evidence>